<dbReference type="SUPFAM" id="SSF56399">
    <property type="entry name" value="ADP-ribosylation"/>
    <property type="match status" value="1"/>
</dbReference>
<dbReference type="EMBL" id="CAJNOJ010000226">
    <property type="protein sequence ID" value="CAF1312283.1"/>
    <property type="molecule type" value="Genomic_DNA"/>
</dbReference>
<sequence>MESRRFNRERLNLESHQLVCYDTYYQHATERNFTLTELRQIIDYTKFFDNSKSCKRYLEETQHIVSFLICSDNTSEQLIPEVYELPNVRFIYIYSQHKEYDQQWMNKYMKIKQVYTDRKSLLQAIESDVKKYLEKEKNGLFGNFDKQDRTTESGSASWWVTFMDALCYLPYPKETCHQHLIAELRNYYADKAAELRTIDEFEHEYTPEKAIWWYTRDTFFFRLINKANRQHHVGVMFAFGYYIKDLFLQLKKEHEAFKIKSMDNAQVKVFRGQIMSEEEVQMLKSAYMVRLTSFLSTSLNRRLALSFLPAESAVTGGNVRVLLEINLNTKHNSKPFGNISHLSEFSGEDEVLMMIGTFLRARRTYYSEEDKMIKAIMTLENDYILPFEDKHMSLKACVSIIAADVCKTAPEQEINNIFDELDELFPLEKEWLKAERFRALGGCQTEYNQENYSAALNYYKQALELWQACHGDNSVNIANLHLQIARLYMYHLEDDRLAQEYYLSTIRICETALTHLKDDERQKATLYHILSMVHLDMAEMADENEEQKAALHYEQLQLQALLKICSPTDRELGQCYQSIAVMQEEKGLFEDALINYKESSKIYTGLNDTETLSRVYQRISRIYENHFNDLSAALKYRLLKHEATVQSSEILPFHDSLEIEDKKHCVIQSHLQLADIQLKLRDFEAARASLSAAKQLYEDMNWEKQAKSIETQLSDVDRLERESK</sequence>
<dbReference type="Gene3D" id="3.90.176.10">
    <property type="entry name" value="Toxin ADP-ribosyltransferase, Chain A, domain 1"/>
    <property type="match status" value="1"/>
</dbReference>
<dbReference type="OrthoDB" id="10045281at2759"/>
<name>A0A815EM98_ADIRI</name>
<organism evidence="1 2">
    <name type="scientific">Adineta ricciae</name>
    <name type="common">Rotifer</name>
    <dbReference type="NCBI Taxonomy" id="249248"/>
    <lineage>
        <taxon>Eukaryota</taxon>
        <taxon>Metazoa</taxon>
        <taxon>Spiralia</taxon>
        <taxon>Gnathifera</taxon>
        <taxon>Rotifera</taxon>
        <taxon>Eurotatoria</taxon>
        <taxon>Bdelloidea</taxon>
        <taxon>Adinetida</taxon>
        <taxon>Adinetidae</taxon>
        <taxon>Adineta</taxon>
    </lineage>
</organism>
<dbReference type="PROSITE" id="PS51996">
    <property type="entry name" value="TR_MART"/>
    <property type="match status" value="1"/>
</dbReference>
<proteinExistence type="predicted"/>
<evidence type="ECO:0008006" key="3">
    <source>
        <dbReference type="Google" id="ProtNLM"/>
    </source>
</evidence>
<dbReference type="SMART" id="SM00028">
    <property type="entry name" value="TPR"/>
    <property type="match status" value="3"/>
</dbReference>
<evidence type="ECO:0000313" key="1">
    <source>
        <dbReference type="EMBL" id="CAF1312283.1"/>
    </source>
</evidence>
<evidence type="ECO:0000313" key="2">
    <source>
        <dbReference type="Proteomes" id="UP000663852"/>
    </source>
</evidence>
<dbReference type="AlphaFoldDB" id="A0A815EM98"/>
<dbReference type="Pfam" id="PF13424">
    <property type="entry name" value="TPR_12"/>
    <property type="match status" value="1"/>
</dbReference>
<dbReference type="Gene3D" id="1.25.40.10">
    <property type="entry name" value="Tetratricopeptide repeat domain"/>
    <property type="match status" value="2"/>
</dbReference>
<comment type="caution">
    <text evidence="1">The sequence shown here is derived from an EMBL/GenBank/DDBJ whole genome shotgun (WGS) entry which is preliminary data.</text>
</comment>
<dbReference type="SUPFAM" id="SSF48452">
    <property type="entry name" value="TPR-like"/>
    <property type="match status" value="1"/>
</dbReference>
<reference evidence="1" key="1">
    <citation type="submission" date="2021-02" db="EMBL/GenBank/DDBJ databases">
        <authorList>
            <person name="Nowell W R."/>
        </authorList>
    </citation>
    <scope>NUCLEOTIDE SEQUENCE</scope>
</reference>
<dbReference type="InterPro" id="IPR019734">
    <property type="entry name" value="TPR_rpt"/>
</dbReference>
<accession>A0A815EM98</accession>
<protein>
    <recommendedName>
        <fullName evidence="3">Tetratricopeptide repeat protein</fullName>
    </recommendedName>
</protein>
<gene>
    <name evidence="1" type="ORF">EDS130_LOCUS31210</name>
</gene>
<dbReference type="InterPro" id="IPR011990">
    <property type="entry name" value="TPR-like_helical_dom_sf"/>
</dbReference>
<dbReference type="Proteomes" id="UP000663852">
    <property type="component" value="Unassembled WGS sequence"/>
</dbReference>